<dbReference type="STRING" id="1764295.A0A5B8ME58"/>
<evidence type="ECO:0000256" key="3">
    <source>
        <dbReference type="ARBA" id="ARBA00023274"/>
    </source>
</evidence>
<dbReference type="EMBL" id="CP031035">
    <property type="protein sequence ID" value="QDZ18713.1"/>
    <property type="molecule type" value="Genomic_DNA"/>
</dbReference>
<dbReference type="OrthoDB" id="10252633at2759"/>
<dbReference type="SUPFAM" id="SSF56053">
    <property type="entry name" value="Ribosomal protein L6"/>
    <property type="match status" value="2"/>
</dbReference>
<dbReference type="FunFam" id="3.90.930.12:FF:000003">
    <property type="entry name" value="60S ribosomal protein L9"/>
    <property type="match status" value="1"/>
</dbReference>
<dbReference type="InterPro" id="IPR020040">
    <property type="entry name" value="Ribosomal_uL6_a/b-dom"/>
</dbReference>
<dbReference type="Pfam" id="PF00347">
    <property type="entry name" value="Ribosomal_L6"/>
    <property type="match status" value="2"/>
</dbReference>
<evidence type="ECO:0000256" key="1">
    <source>
        <dbReference type="ARBA" id="ARBA00009356"/>
    </source>
</evidence>
<proteinExistence type="inferred from homology"/>
<sequence>MKQIYNTREIEIPEDVECDIKSKVVTVKGPRGTLTKDLSHLQVDLFKTEVDGKPHVKVEVWHGTSKRIAGTRTVVSHVNNLFLGVTRGYRYTMRLVYAHFPINVTIEDAGKTIEIRNFLGEKRVRIVKMLDGVTIAKDKGVKDQLVLEGNDIENVSRSAAQIHSCCLVRAKDIRKFLDGVYVNGKGHIYNPEE</sequence>
<dbReference type="InterPro" id="IPR036789">
    <property type="entry name" value="Ribosomal_uL6-like_a/b-dom_sf"/>
</dbReference>
<protein>
    <submittedName>
        <fullName evidence="5">Ribosomal protein L9</fullName>
    </submittedName>
</protein>
<dbReference type="InterPro" id="IPR002359">
    <property type="entry name" value="Ribosomal_uL6_CS2"/>
</dbReference>
<dbReference type="PIRSF" id="PIRSF002162">
    <property type="entry name" value="Ribosomal_L6"/>
    <property type="match status" value="1"/>
</dbReference>
<dbReference type="GO" id="GO:0002181">
    <property type="term" value="P:cytoplasmic translation"/>
    <property type="evidence" value="ECO:0007669"/>
    <property type="project" value="TreeGrafter"/>
</dbReference>
<dbReference type="GO" id="GO:0003735">
    <property type="term" value="F:structural constituent of ribosome"/>
    <property type="evidence" value="ECO:0007669"/>
    <property type="project" value="InterPro"/>
</dbReference>
<accession>A0A5B8ME58</accession>
<dbReference type="Proteomes" id="UP000316726">
    <property type="component" value="Chromosome 2"/>
</dbReference>
<evidence type="ECO:0000313" key="5">
    <source>
        <dbReference type="EMBL" id="QDZ18713.1"/>
    </source>
</evidence>
<dbReference type="InterPro" id="IPR000702">
    <property type="entry name" value="Ribosomal_uL6-like"/>
</dbReference>
<organism evidence="5 6">
    <name type="scientific">Chloropicon primus</name>
    <dbReference type="NCBI Taxonomy" id="1764295"/>
    <lineage>
        <taxon>Eukaryota</taxon>
        <taxon>Viridiplantae</taxon>
        <taxon>Chlorophyta</taxon>
        <taxon>Chloropicophyceae</taxon>
        <taxon>Chloropicales</taxon>
        <taxon>Chloropicaceae</taxon>
        <taxon>Chloropicon</taxon>
    </lineage>
</organism>
<dbReference type="FunFam" id="3.90.930.12:FF:000004">
    <property type="entry name" value="60S ribosomal protein L9"/>
    <property type="match status" value="1"/>
</dbReference>
<dbReference type="PANTHER" id="PTHR11655:SF16">
    <property type="entry name" value="60S RIBOSOMAL PROTEIN L9"/>
    <property type="match status" value="1"/>
</dbReference>
<dbReference type="GO" id="GO:0022625">
    <property type="term" value="C:cytosolic large ribosomal subunit"/>
    <property type="evidence" value="ECO:0007669"/>
    <property type="project" value="TreeGrafter"/>
</dbReference>
<feature type="domain" description="Large ribosomal subunit protein uL6 alpha-beta" evidence="4">
    <location>
        <begin position="100"/>
        <end position="179"/>
    </location>
</feature>
<keyword evidence="2 5" id="KW-0689">Ribosomal protein</keyword>
<dbReference type="PROSITE" id="PS00700">
    <property type="entry name" value="RIBOSOMAL_L6_2"/>
    <property type="match status" value="1"/>
</dbReference>
<gene>
    <name evidence="5" type="ORF">A3770_02p12310</name>
</gene>
<comment type="similarity">
    <text evidence="1">Belongs to the universal ribosomal protein uL6 family.</text>
</comment>
<evidence type="ECO:0000259" key="4">
    <source>
        <dbReference type="Pfam" id="PF00347"/>
    </source>
</evidence>
<reference evidence="5 6" key="1">
    <citation type="submission" date="2018-07" db="EMBL/GenBank/DDBJ databases">
        <title>The complete nuclear genome of the prasinophyte Chloropicon primus (CCMP1205).</title>
        <authorList>
            <person name="Pombert J.-F."/>
            <person name="Otis C."/>
            <person name="Turmel M."/>
            <person name="Lemieux C."/>
        </authorList>
    </citation>
    <scope>NUCLEOTIDE SEQUENCE [LARGE SCALE GENOMIC DNA]</scope>
    <source>
        <strain evidence="5 6">CCMP1205</strain>
    </source>
</reference>
<dbReference type="Gene3D" id="3.90.930.12">
    <property type="entry name" value="Ribosomal protein L6, alpha-beta domain"/>
    <property type="match status" value="2"/>
</dbReference>
<feature type="domain" description="Large ribosomal subunit protein uL6 alpha-beta" evidence="4">
    <location>
        <begin position="12"/>
        <end position="88"/>
    </location>
</feature>
<evidence type="ECO:0000313" key="6">
    <source>
        <dbReference type="Proteomes" id="UP000316726"/>
    </source>
</evidence>
<dbReference type="AlphaFoldDB" id="A0A5B8ME58"/>
<evidence type="ECO:0000256" key="2">
    <source>
        <dbReference type="ARBA" id="ARBA00022980"/>
    </source>
</evidence>
<name>A0A5B8ME58_9CHLO</name>
<keyword evidence="3" id="KW-0687">Ribonucleoprotein</keyword>
<keyword evidence="6" id="KW-1185">Reference proteome</keyword>
<dbReference type="GO" id="GO:0019843">
    <property type="term" value="F:rRNA binding"/>
    <property type="evidence" value="ECO:0007669"/>
    <property type="project" value="InterPro"/>
</dbReference>
<dbReference type="PANTHER" id="PTHR11655">
    <property type="entry name" value="60S/50S RIBOSOMAL PROTEIN L6/L9"/>
    <property type="match status" value="1"/>
</dbReference>